<dbReference type="AlphaFoldDB" id="A0A3B0VI94"/>
<gene>
    <name evidence="2" type="ORF">MNBD_CHLOROFLEXI01-5287</name>
</gene>
<keyword evidence="1" id="KW-0812">Transmembrane</keyword>
<keyword evidence="1" id="KW-1133">Transmembrane helix</keyword>
<keyword evidence="1" id="KW-0472">Membrane</keyword>
<evidence type="ECO:0000313" key="2">
    <source>
        <dbReference type="EMBL" id="VAW42641.1"/>
    </source>
</evidence>
<dbReference type="EMBL" id="UOEU01000934">
    <property type="protein sequence ID" value="VAW42641.1"/>
    <property type="molecule type" value="Genomic_DNA"/>
</dbReference>
<protein>
    <submittedName>
        <fullName evidence="2">Uncharacterized protein</fullName>
    </submittedName>
</protein>
<feature type="transmembrane region" description="Helical" evidence="1">
    <location>
        <begin position="69"/>
        <end position="86"/>
    </location>
</feature>
<evidence type="ECO:0000256" key="1">
    <source>
        <dbReference type="SAM" id="Phobius"/>
    </source>
</evidence>
<proteinExistence type="predicted"/>
<name>A0A3B0VI94_9ZZZZ</name>
<organism evidence="2">
    <name type="scientific">hydrothermal vent metagenome</name>
    <dbReference type="NCBI Taxonomy" id="652676"/>
    <lineage>
        <taxon>unclassified sequences</taxon>
        <taxon>metagenomes</taxon>
        <taxon>ecological metagenomes</taxon>
    </lineage>
</organism>
<accession>A0A3B0VI94</accession>
<sequence length="105" mass="12104">MTTTMKSDKKKRKSSTVRHTRVIQFDKLKQPIVDNLPEHVEKLFKEFVHPLTLAQSEVFRQMGLRERTLTLPVMMALFLMAVWRQISASTRDSVGSSTIQTVPDC</sequence>
<reference evidence="2" key="1">
    <citation type="submission" date="2018-06" db="EMBL/GenBank/DDBJ databases">
        <authorList>
            <person name="Zhirakovskaya E."/>
        </authorList>
    </citation>
    <scope>NUCLEOTIDE SEQUENCE</scope>
</reference>